<proteinExistence type="predicted"/>
<keyword evidence="2" id="KW-1185">Reference proteome</keyword>
<organism evidence="1 2">
    <name type="scientific">Rhizobium miluonense</name>
    <dbReference type="NCBI Taxonomy" id="411945"/>
    <lineage>
        <taxon>Bacteria</taxon>
        <taxon>Pseudomonadati</taxon>
        <taxon>Pseudomonadota</taxon>
        <taxon>Alphaproteobacteria</taxon>
        <taxon>Hyphomicrobiales</taxon>
        <taxon>Rhizobiaceae</taxon>
        <taxon>Rhizobium/Agrobacterium group</taxon>
        <taxon>Rhizobium</taxon>
    </lineage>
</organism>
<reference evidence="1 2" key="1">
    <citation type="submission" date="2023-07" db="EMBL/GenBank/DDBJ databases">
        <title>Sorghum-associated microbial communities from plants grown in Nebraska, USA.</title>
        <authorList>
            <person name="Schachtman D."/>
        </authorList>
    </citation>
    <scope>NUCLEOTIDE SEQUENCE [LARGE SCALE GENOMIC DNA]</scope>
    <source>
        <strain evidence="1 2">3199</strain>
    </source>
</reference>
<evidence type="ECO:0000313" key="1">
    <source>
        <dbReference type="EMBL" id="MDR6902532.1"/>
    </source>
</evidence>
<sequence length="136" mass="15677">MAWCDRINCRSIGNRRIAQRQSRVRALLPWGYLSGKQITAARHKLDHVPFRITQCRAYFANTLKKAVFPDMNPGPDSIHQFLLADGTPVVCDEEFQQFKSFWAQLDDRAVRSVKRGAIWIEDEPSKTKHLLSPILI</sequence>
<comment type="caution">
    <text evidence="1">The sequence shown here is derived from an EMBL/GenBank/DDBJ whole genome shotgun (WGS) entry which is preliminary data.</text>
</comment>
<gene>
    <name evidence="1" type="ORF">J2W52_004165</name>
</gene>
<dbReference type="EMBL" id="JAVDUP010000005">
    <property type="protein sequence ID" value="MDR6902532.1"/>
    <property type="molecule type" value="Genomic_DNA"/>
</dbReference>
<accession>A0ABU1SVT3</accession>
<name>A0ABU1SVT3_9HYPH</name>
<protein>
    <submittedName>
        <fullName evidence="1">Uncharacterized protein</fullName>
    </submittedName>
</protein>
<evidence type="ECO:0000313" key="2">
    <source>
        <dbReference type="Proteomes" id="UP001250791"/>
    </source>
</evidence>
<dbReference type="Proteomes" id="UP001250791">
    <property type="component" value="Unassembled WGS sequence"/>
</dbReference>